<evidence type="ECO:0000313" key="4">
    <source>
        <dbReference type="EMBL" id="PVU89371.1"/>
    </source>
</evidence>
<comment type="similarity">
    <text evidence="1">Belongs to the FYV7 family.</text>
</comment>
<keyword evidence="5" id="KW-1185">Reference proteome</keyword>
<dbReference type="OrthoDB" id="10627133at2759"/>
<sequence>MKLEKGAKESQEERKVKKMENGKERQYRPNPFERQLQAKRKIAEEVQAESERRTAEIEARKKFKAETRKKRKINSHLMTKKTSKGQPVISSQISLLLGKIESVKSVNRR</sequence>
<dbReference type="EMBL" id="MBFR01000318">
    <property type="protein sequence ID" value="PVU89371.1"/>
    <property type="molecule type" value="Genomic_DNA"/>
</dbReference>
<dbReference type="Proteomes" id="UP000245383">
    <property type="component" value="Unassembled WGS sequence"/>
</dbReference>
<evidence type="ECO:0000256" key="2">
    <source>
        <dbReference type="ARBA" id="ARBA00018780"/>
    </source>
</evidence>
<protein>
    <recommendedName>
        <fullName evidence="2">rRNA-processing protein FYV7</fullName>
    </recommendedName>
</protein>
<reference evidence="4 5" key="1">
    <citation type="journal article" date="2018" name="MBio">
        <title>Comparative Genomics Reveals the Core Gene Toolbox for the Fungus-Insect Symbiosis.</title>
        <authorList>
            <person name="Wang Y."/>
            <person name="Stata M."/>
            <person name="Wang W."/>
            <person name="Stajich J.E."/>
            <person name="White M.M."/>
            <person name="Moncalvo J.M."/>
        </authorList>
    </citation>
    <scope>NUCLEOTIDE SEQUENCE [LARGE SCALE GENOMIC DNA]</scope>
    <source>
        <strain evidence="4 5">SWE-8-4</strain>
    </source>
</reference>
<proteinExistence type="inferred from homology"/>
<dbReference type="AlphaFoldDB" id="A0A2T9YAL2"/>
<accession>A0A2T9YAL2</accession>
<name>A0A2T9YAL2_9FUNG</name>
<organism evidence="4 5">
    <name type="scientific">Smittium simulii</name>
    <dbReference type="NCBI Taxonomy" id="133385"/>
    <lineage>
        <taxon>Eukaryota</taxon>
        <taxon>Fungi</taxon>
        <taxon>Fungi incertae sedis</taxon>
        <taxon>Zoopagomycota</taxon>
        <taxon>Kickxellomycotina</taxon>
        <taxon>Harpellomycetes</taxon>
        <taxon>Harpellales</taxon>
        <taxon>Legeriomycetaceae</taxon>
        <taxon>Smittium</taxon>
    </lineage>
</organism>
<gene>
    <name evidence="4" type="ORF">BB561_005398</name>
</gene>
<feature type="compositionally biased region" description="Basic and acidic residues" evidence="3">
    <location>
        <begin position="1"/>
        <end position="27"/>
    </location>
</feature>
<dbReference type="Pfam" id="PF08524">
    <property type="entry name" value="rRNA_processing"/>
    <property type="match status" value="1"/>
</dbReference>
<dbReference type="STRING" id="133385.A0A2T9YAL2"/>
<feature type="region of interest" description="Disordered" evidence="3">
    <location>
        <begin position="1"/>
        <end position="32"/>
    </location>
</feature>
<evidence type="ECO:0000256" key="3">
    <source>
        <dbReference type="SAM" id="MobiDB-lite"/>
    </source>
</evidence>
<evidence type="ECO:0000256" key="1">
    <source>
        <dbReference type="ARBA" id="ARBA00006800"/>
    </source>
</evidence>
<evidence type="ECO:0000313" key="5">
    <source>
        <dbReference type="Proteomes" id="UP000245383"/>
    </source>
</evidence>
<dbReference type="InterPro" id="IPR013730">
    <property type="entry name" value="Fyv7/TAP26"/>
</dbReference>
<comment type="caution">
    <text evidence="4">The sequence shown here is derived from an EMBL/GenBank/DDBJ whole genome shotgun (WGS) entry which is preliminary data.</text>
</comment>